<dbReference type="EMBL" id="CP022098">
    <property type="protein sequence ID" value="ATB37426.1"/>
    <property type="molecule type" value="Genomic_DNA"/>
</dbReference>
<dbReference type="AlphaFoldDB" id="A0A250J2N5"/>
<reference evidence="1 2" key="1">
    <citation type="submission" date="2017-06" db="EMBL/GenBank/DDBJ databases">
        <title>Sequencing and comparative analysis of myxobacterial genomes.</title>
        <authorList>
            <person name="Rupp O."/>
            <person name="Goesmann A."/>
            <person name="Sogaard-Andersen L."/>
        </authorList>
    </citation>
    <scope>NUCLEOTIDE SEQUENCE [LARGE SCALE GENOMIC DNA]</scope>
    <source>
        <strain evidence="1 2">DSM 52655</strain>
    </source>
</reference>
<dbReference type="KEGG" id="cfus:CYFUS_002848"/>
<organism evidence="1 2">
    <name type="scientific">Cystobacter fuscus</name>
    <dbReference type="NCBI Taxonomy" id="43"/>
    <lineage>
        <taxon>Bacteria</taxon>
        <taxon>Pseudomonadati</taxon>
        <taxon>Myxococcota</taxon>
        <taxon>Myxococcia</taxon>
        <taxon>Myxococcales</taxon>
        <taxon>Cystobacterineae</taxon>
        <taxon>Archangiaceae</taxon>
        <taxon>Cystobacter</taxon>
    </lineage>
</organism>
<protein>
    <submittedName>
        <fullName evidence="1">Uncharacterized protein</fullName>
    </submittedName>
</protein>
<evidence type="ECO:0000313" key="1">
    <source>
        <dbReference type="EMBL" id="ATB37426.1"/>
    </source>
</evidence>
<proteinExistence type="predicted"/>
<accession>A0A250J2N5</accession>
<dbReference type="RefSeq" id="WP_095985752.1">
    <property type="nucleotide sequence ID" value="NZ_CP022098.1"/>
</dbReference>
<gene>
    <name evidence="1" type="ORF">CYFUS_002848</name>
</gene>
<name>A0A250J2N5_9BACT</name>
<evidence type="ECO:0000313" key="2">
    <source>
        <dbReference type="Proteomes" id="UP000217257"/>
    </source>
</evidence>
<dbReference type="Proteomes" id="UP000217257">
    <property type="component" value="Chromosome"/>
</dbReference>
<sequence>MSRVQLVVTGEMERVALAASLRHSFPAHELDFLPTQKVQDFTSSRLGNHPGRVPGLKTRAQEMAQAIVSAFSPGRFLNAIPDLVLAVDDLELVNVDQPHIVTTYLARELELTLKDRKFLPADETRVRELLRRRASFHLFVPMPEAYFYAESAALTRAGAKAASRFDVAQHDTEAFEVDDPAYRQWLEKRAPNAVEPHRHPKQYLRYLCDPSASAERAYRETKEGALALEKLAWSEVTARRARETYARALLEDFADGIGANWQSPGSVAPLTARRSGGLLRNLAPAVPPTAAVLGQ</sequence>